<dbReference type="GO" id="GO:0097163">
    <property type="term" value="F:sulfur carrier activity"/>
    <property type="evidence" value="ECO:0007669"/>
    <property type="project" value="UniProtKB-UniRule"/>
</dbReference>
<dbReference type="OrthoDB" id="57189at2157"/>
<gene>
    <name evidence="3" type="primary">fdhD</name>
    <name evidence="4" type="ORF">MNV_120009</name>
</gene>
<dbReference type="GO" id="GO:0006777">
    <property type="term" value="P:Mo-molybdopterin cofactor biosynthetic process"/>
    <property type="evidence" value="ECO:0007669"/>
    <property type="project" value="UniProtKB-UniRule"/>
</dbReference>
<dbReference type="Pfam" id="PF02634">
    <property type="entry name" value="FdhD-NarQ"/>
    <property type="match status" value="1"/>
</dbReference>
<evidence type="ECO:0000256" key="3">
    <source>
        <dbReference type="HAMAP-Rule" id="MF_00187"/>
    </source>
</evidence>
<dbReference type="HAMAP" id="MF_00187">
    <property type="entry name" value="FdhD"/>
    <property type="match status" value="1"/>
</dbReference>
<dbReference type="EMBL" id="FZMP01000024">
    <property type="protein sequence ID" value="SNQ59442.1"/>
    <property type="molecule type" value="Genomic_DNA"/>
</dbReference>
<comment type="caution">
    <text evidence="3">Lacks conserved residue(s) required for the propagation of feature annotation.</text>
</comment>
<comment type="similarity">
    <text evidence="3">Belongs to the FdhD family.</text>
</comment>
<evidence type="ECO:0000256" key="1">
    <source>
        <dbReference type="ARBA" id="ARBA00022490"/>
    </source>
</evidence>
<accession>A0A284VJN2</accession>
<dbReference type="RefSeq" id="WP_096203815.1">
    <property type="nucleotide sequence ID" value="NZ_FZMP01000024.1"/>
</dbReference>
<dbReference type="PANTHER" id="PTHR30592:SF1">
    <property type="entry name" value="SULFUR CARRIER PROTEIN FDHD"/>
    <property type="match status" value="1"/>
</dbReference>
<reference evidence="5" key="1">
    <citation type="submission" date="2017-06" db="EMBL/GenBank/DDBJ databases">
        <authorList>
            <person name="Cremers G."/>
        </authorList>
    </citation>
    <scope>NUCLEOTIDE SEQUENCE [LARGE SCALE GENOMIC DNA]</scope>
</reference>
<dbReference type="PIRSF" id="PIRSF015626">
    <property type="entry name" value="FdhD"/>
    <property type="match status" value="1"/>
</dbReference>
<dbReference type="NCBIfam" id="TIGR00129">
    <property type="entry name" value="fdhD_narQ"/>
    <property type="match status" value="1"/>
</dbReference>
<evidence type="ECO:0000313" key="5">
    <source>
        <dbReference type="Proteomes" id="UP000218615"/>
    </source>
</evidence>
<feature type="active site" description="Cysteine persulfide intermediate" evidence="3">
    <location>
        <position position="99"/>
    </location>
</feature>
<evidence type="ECO:0000256" key="2">
    <source>
        <dbReference type="ARBA" id="ARBA00023150"/>
    </source>
</evidence>
<evidence type="ECO:0000313" key="4">
    <source>
        <dbReference type="EMBL" id="SNQ59442.1"/>
    </source>
</evidence>
<dbReference type="Proteomes" id="UP000218615">
    <property type="component" value="Unassembled WGS sequence"/>
</dbReference>
<dbReference type="SUPFAM" id="SSF53927">
    <property type="entry name" value="Cytidine deaminase-like"/>
    <property type="match status" value="1"/>
</dbReference>
<dbReference type="GO" id="GO:0005737">
    <property type="term" value="C:cytoplasm"/>
    <property type="evidence" value="ECO:0007669"/>
    <property type="project" value="UniProtKB-SubCell"/>
</dbReference>
<dbReference type="InterPro" id="IPR016193">
    <property type="entry name" value="Cytidine_deaminase-like"/>
</dbReference>
<keyword evidence="1 3" id="KW-0963">Cytoplasm</keyword>
<dbReference type="PANTHER" id="PTHR30592">
    <property type="entry name" value="FORMATE DEHYDROGENASE"/>
    <property type="match status" value="1"/>
</dbReference>
<protein>
    <recommendedName>
        <fullName evidence="3">Sulfur carrier protein FdhD</fullName>
    </recommendedName>
</protein>
<dbReference type="Gene3D" id="3.40.140.10">
    <property type="entry name" value="Cytidine Deaminase, domain 2"/>
    <property type="match status" value="1"/>
</dbReference>
<keyword evidence="5" id="KW-1185">Reference proteome</keyword>
<keyword evidence="2 3" id="KW-0501">Molybdenum cofactor biosynthesis</keyword>
<sequence>MHTKQYQARELSGNGSREIMYSVAVEDTIDIFVNKIHMAAVLATPEMLEELALGYLICEGVVKSQDEVRRLSIDGKAIYAEIETTEDFELWRELRSSGCVGVRWDENEEINVSSDTRFNADIIRKSLGSLDSEIYRKTHGTHAACLVNTGGECVIKAIDVGRHNAFDKVVGRACLDGIDVSRHFLLSTGRQSAGMVLKAARAGIPLVATKTAPLNTGVEAALRTGICLICFVSHDKLSVFTHPERLL</sequence>
<comment type="subcellular location">
    <subcellularLocation>
        <location evidence="3">Cytoplasm</location>
    </subcellularLocation>
</comment>
<dbReference type="AlphaFoldDB" id="A0A284VJN2"/>
<dbReference type="Gene3D" id="3.10.20.10">
    <property type="match status" value="1"/>
</dbReference>
<dbReference type="InterPro" id="IPR003786">
    <property type="entry name" value="FdhD"/>
</dbReference>
<comment type="function">
    <text evidence="3">Required for formate dehydrogenase (FDH) activity. Acts as a sulfur carrier protein that transfers sulfur from IscS to the molybdenum cofactor prior to its insertion into FDH.</text>
</comment>
<name>A0A284VJN2_9EURY</name>
<organism evidence="4 5">
    <name type="scientific">Candidatus Methanoperedens nitratireducens</name>
    <dbReference type="NCBI Taxonomy" id="1392998"/>
    <lineage>
        <taxon>Archaea</taxon>
        <taxon>Methanobacteriati</taxon>
        <taxon>Methanobacteriota</taxon>
        <taxon>Stenosarchaea group</taxon>
        <taxon>Methanomicrobia</taxon>
        <taxon>Methanosarcinales</taxon>
        <taxon>ANME-2 cluster</taxon>
        <taxon>Candidatus Methanoperedentaceae</taxon>
        <taxon>Candidatus Methanoperedens</taxon>
    </lineage>
</organism>
<dbReference type="GO" id="GO:0016783">
    <property type="term" value="F:sulfurtransferase activity"/>
    <property type="evidence" value="ECO:0007669"/>
    <property type="project" value="InterPro"/>
</dbReference>
<proteinExistence type="inferred from homology"/>